<dbReference type="RefSeq" id="WP_041017860.1">
    <property type="nucleotide sequence ID" value="NZ_CCEJ010000007.1"/>
</dbReference>
<evidence type="ECO:0000256" key="11">
    <source>
        <dbReference type="ARBA" id="ARBA00072251"/>
    </source>
</evidence>
<keyword evidence="2 12" id="KW-0813">Transport</keyword>
<feature type="transmembrane region" description="Helical" evidence="12">
    <location>
        <begin position="98"/>
        <end position="118"/>
    </location>
</feature>
<dbReference type="InterPro" id="IPR050366">
    <property type="entry name" value="BP-dependent_transpt_permease"/>
</dbReference>
<dbReference type="InterPro" id="IPR000515">
    <property type="entry name" value="MetI-like"/>
</dbReference>
<feature type="transmembrane region" description="Helical" evidence="12">
    <location>
        <begin position="304"/>
        <end position="337"/>
    </location>
</feature>
<dbReference type="EMBL" id="CCEJ010000007">
    <property type="protein sequence ID" value="CDR34316.1"/>
    <property type="molecule type" value="Genomic_DNA"/>
</dbReference>
<feature type="transmembrane region" description="Helical" evidence="12">
    <location>
        <begin position="21"/>
        <end position="47"/>
    </location>
</feature>
<keyword evidence="8 12" id="KW-1133">Transmembrane helix</keyword>
<evidence type="ECO:0000256" key="1">
    <source>
        <dbReference type="ARBA" id="ARBA00004429"/>
    </source>
</evidence>
<keyword evidence="7" id="KW-0653">Protein transport</keyword>
<evidence type="ECO:0000256" key="2">
    <source>
        <dbReference type="ARBA" id="ARBA00022448"/>
    </source>
</evidence>
<dbReference type="OrthoDB" id="9783218at2"/>
<feature type="transmembrane region" description="Helical" evidence="12">
    <location>
        <begin position="423"/>
        <end position="443"/>
    </location>
</feature>
<dbReference type="eggNOG" id="COG4239">
    <property type="taxonomic scope" value="Bacteria"/>
</dbReference>
<dbReference type="Gene3D" id="1.10.3720.10">
    <property type="entry name" value="MetI-like"/>
    <property type="match status" value="1"/>
</dbReference>
<reference evidence="14" key="2">
    <citation type="submission" date="2014-09" db="EMBL/GenBank/DDBJ databases">
        <title>Criblamydia sequanensis harbors a mega-plasmid encoding arsenite resistance.</title>
        <authorList>
            <person name="Bertelli C."/>
            <person name="Goesmann A."/>
            <person name="Greub G."/>
        </authorList>
    </citation>
    <scope>NUCLEOTIDE SEQUENCE [LARGE SCALE GENOMIC DNA]</scope>
    <source>
        <strain evidence="14">CRIB-18</strain>
    </source>
</reference>
<evidence type="ECO:0000313" key="14">
    <source>
        <dbReference type="EMBL" id="CDR34316.1"/>
    </source>
</evidence>
<evidence type="ECO:0000256" key="9">
    <source>
        <dbReference type="ARBA" id="ARBA00023136"/>
    </source>
</evidence>
<dbReference type="STRING" id="1437425.CSEC_1502"/>
<dbReference type="PANTHER" id="PTHR43386:SF2">
    <property type="entry name" value="OLIGOPEPTIDE TRANSPORT SYSTEM PERMEASE PROTEIN OPPC"/>
    <property type="match status" value="1"/>
</dbReference>
<comment type="caution">
    <text evidence="14">The sequence shown here is derived from an EMBL/GenBank/DDBJ whole genome shotgun (WGS) entry which is preliminary data.</text>
</comment>
<dbReference type="SUPFAM" id="SSF161098">
    <property type="entry name" value="MetI-like"/>
    <property type="match status" value="1"/>
</dbReference>
<proteinExistence type="inferred from homology"/>
<dbReference type="GO" id="GO:0055085">
    <property type="term" value="P:transmembrane transport"/>
    <property type="evidence" value="ECO:0007669"/>
    <property type="project" value="InterPro"/>
</dbReference>
<evidence type="ECO:0000313" key="15">
    <source>
        <dbReference type="Proteomes" id="UP000031552"/>
    </source>
</evidence>
<evidence type="ECO:0000256" key="7">
    <source>
        <dbReference type="ARBA" id="ARBA00022927"/>
    </source>
</evidence>
<keyword evidence="4" id="KW-0997">Cell inner membrane</keyword>
<dbReference type="eggNOG" id="COG1173">
    <property type="taxonomic scope" value="Bacteria"/>
</dbReference>
<comment type="similarity">
    <text evidence="10">Belongs to the binding-protein-dependent transport system permease family. OppBC subfamily.</text>
</comment>
<keyword evidence="5 12" id="KW-0812">Transmembrane</keyword>
<evidence type="ECO:0000259" key="13">
    <source>
        <dbReference type="PROSITE" id="PS50928"/>
    </source>
</evidence>
<dbReference type="GO" id="GO:0015833">
    <property type="term" value="P:peptide transport"/>
    <property type="evidence" value="ECO:0007669"/>
    <property type="project" value="UniProtKB-KW"/>
</dbReference>
<dbReference type="GO" id="GO:0005886">
    <property type="term" value="C:plasma membrane"/>
    <property type="evidence" value="ECO:0007669"/>
    <property type="project" value="UniProtKB-SubCell"/>
</dbReference>
<name>A0A090CZI1_9BACT</name>
<keyword evidence="6" id="KW-0571">Peptide transport</keyword>
<evidence type="ECO:0000256" key="8">
    <source>
        <dbReference type="ARBA" id="ARBA00022989"/>
    </source>
</evidence>
<dbReference type="InterPro" id="IPR035906">
    <property type="entry name" value="MetI-like_sf"/>
</dbReference>
<organism evidence="14 15">
    <name type="scientific">Candidatus Criblamydia sequanensis CRIB-18</name>
    <dbReference type="NCBI Taxonomy" id="1437425"/>
    <lineage>
        <taxon>Bacteria</taxon>
        <taxon>Pseudomonadati</taxon>
        <taxon>Chlamydiota</taxon>
        <taxon>Chlamydiia</taxon>
        <taxon>Parachlamydiales</taxon>
        <taxon>Candidatus Criblamydiaceae</taxon>
        <taxon>Candidatus Criblamydia</taxon>
    </lineage>
</organism>
<evidence type="ECO:0000256" key="6">
    <source>
        <dbReference type="ARBA" id="ARBA00022856"/>
    </source>
</evidence>
<dbReference type="InterPro" id="IPR025966">
    <property type="entry name" value="OppC_N"/>
</dbReference>
<dbReference type="GO" id="GO:0015031">
    <property type="term" value="P:protein transport"/>
    <property type="evidence" value="ECO:0007669"/>
    <property type="project" value="UniProtKB-KW"/>
</dbReference>
<dbReference type="Pfam" id="PF12911">
    <property type="entry name" value="OppC_N"/>
    <property type="match status" value="1"/>
</dbReference>
<keyword evidence="3" id="KW-1003">Cell membrane</keyword>
<evidence type="ECO:0000256" key="4">
    <source>
        <dbReference type="ARBA" id="ARBA00022519"/>
    </source>
</evidence>
<feature type="transmembrane region" description="Helical" evidence="12">
    <location>
        <begin position="349"/>
        <end position="367"/>
    </location>
</feature>
<dbReference type="CDD" id="cd06261">
    <property type="entry name" value="TM_PBP2"/>
    <property type="match status" value="1"/>
</dbReference>
<protein>
    <recommendedName>
        <fullName evidence="11">Oligopeptide transport system permease protein OppC</fullName>
    </recommendedName>
</protein>
<evidence type="ECO:0000256" key="5">
    <source>
        <dbReference type="ARBA" id="ARBA00022692"/>
    </source>
</evidence>
<feature type="transmembrane region" description="Helical" evidence="12">
    <location>
        <begin position="67"/>
        <end position="91"/>
    </location>
</feature>
<dbReference type="Proteomes" id="UP000031552">
    <property type="component" value="Unassembled WGS sequence"/>
</dbReference>
<comment type="subcellular location">
    <subcellularLocation>
        <location evidence="1">Cell inner membrane</location>
        <topology evidence="1">Multi-pass membrane protein</topology>
    </subcellularLocation>
    <subcellularLocation>
        <location evidence="12">Cell membrane</location>
        <topology evidence="12">Multi-pass membrane protein</topology>
    </subcellularLocation>
</comment>
<evidence type="ECO:0000256" key="12">
    <source>
        <dbReference type="RuleBase" id="RU363032"/>
    </source>
</evidence>
<feature type="transmembrane region" description="Helical" evidence="12">
    <location>
        <begin position="373"/>
        <end position="392"/>
    </location>
</feature>
<keyword evidence="9 12" id="KW-0472">Membrane</keyword>
<evidence type="ECO:0000256" key="3">
    <source>
        <dbReference type="ARBA" id="ARBA00022475"/>
    </source>
</evidence>
<gene>
    <name evidence="14" type="primary">oppC</name>
    <name evidence="14" type="ORF">CSEC_1502</name>
</gene>
<keyword evidence="15" id="KW-1185">Reference proteome</keyword>
<reference evidence="14" key="1">
    <citation type="submission" date="2013-12" db="EMBL/GenBank/DDBJ databases">
        <authorList>
            <person name="Linke B."/>
        </authorList>
    </citation>
    <scope>NUCLEOTIDE SEQUENCE [LARGE SCALE GENOMIC DNA]</scope>
    <source>
        <strain evidence="14">CRIB-18</strain>
    </source>
</reference>
<feature type="transmembrane region" description="Helical" evidence="12">
    <location>
        <begin position="480"/>
        <end position="501"/>
    </location>
</feature>
<dbReference type="Pfam" id="PF00528">
    <property type="entry name" value="BPD_transp_1"/>
    <property type="match status" value="1"/>
</dbReference>
<dbReference type="PANTHER" id="PTHR43386">
    <property type="entry name" value="OLIGOPEPTIDE TRANSPORT SYSTEM PERMEASE PROTEIN APPC"/>
    <property type="match status" value="1"/>
</dbReference>
<dbReference type="AlphaFoldDB" id="A0A090CZI1"/>
<dbReference type="PROSITE" id="PS50928">
    <property type="entry name" value="ABC_TM1"/>
    <property type="match status" value="1"/>
</dbReference>
<feature type="domain" description="ABC transmembrane type-1" evidence="13">
    <location>
        <begin position="309"/>
        <end position="498"/>
    </location>
</feature>
<accession>A0A090CZI1</accession>
<evidence type="ECO:0000256" key="10">
    <source>
        <dbReference type="ARBA" id="ARBA00024202"/>
    </source>
</evidence>
<sequence>MQDSYTERAWKRYRKHTLGMIGLSVFILFFFVGTYAPFFASSLPIAIKYDGQWYFPLFRHLFFPGFYTKAIDLFFNLLMFTLPLSLLSFFLFKKHTKLRFLAILILGFVQLILFLFIFNNAVSDPASDKELSIKKKQAFDKHLDQDWNFELAYMNDYKKLLLVLAEYLSEKRQNDLEVYKPAYFAIIKKQQMDSVSSLKKDIEKSFPSIWEQTKQQVEKLKRDYLKILENKKNGPLGEQANIQLKYLTGRERWLRQEKEKISFILMPLFSTFHWEDNAGGNQYLNQIIHWTKLTRINRKDLLSALIFGIRVSLVVGVSAAILSLIIGIPIGGLAGYFGGKFDIVVSRLIEVWEAMPAFFMLLMIVAILQSKSIFLIILVIGFFGWTSISRYIRAEFFKQRNLSYVEACKVIGLSNSRIIFSHILPNAIPPVLTLLPFAVMGAITSEAGLSFLGLGEEGSSSWGVLMDEGRSAFPGESYLLWPPAILLTILLISIALIGDALRDTLDPKLLR</sequence>